<comment type="function">
    <text evidence="1">Binds directly to 16S ribosomal RNA.</text>
</comment>
<evidence type="ECO:0000256" key="7">
    <source>
        <dbReference type="SAM" id="MobiDB-lite"/>
    </source>
</evidence>
<keyword evidence="6" id="KW-0687">Ribonucleoprotein</keyword>
<feature type="region of interest" description="Disordered" evidence="7">
    <location>
        <begin position="1"/>
        <end position="27"/>
    </location>
</feature>
<organism evidence="8">
    <name type="scientific">hydrothermal vent metagenome</name>
    <dbReference type="NCBI Taxonomy" id="652676"/>
    <lineage>
        <taxon>unclassified sequences</taxon>
        <taxon>metagenomes</taxon>
        <taxon>ecological metagenomes</taxon>
    </lineage>
</organism>
<sequence length="87" mass="9478">MPSHKSAIKRTRQNKKRNERNSSVRSAVRTAIKKVRLSITAGEKDKASVALKSAVSALDGSVTKGVHHAKNAARRVSRLTRQVDGMS</sequence>
<evidence type="ECO:0000256" key="2">
    <source>
        <dbReference type="ARBA" id="ARBA00007634"/>
    </source>
</evidence>
<evidence type="ECO:0000256" key="6">
    <source>
        <dbReference type="ARBA" id="ARBA00023274"/>
    </source>
</evidence>
<dbReference type="GO" id="GO:0015935">
    <property type="term" value="C:small ribosomal subunit"/>
    <property type="evidence" value="ECO:0007669"/>
    <property type="project" value="TreeGrafter"/>
</dbReference>
<dbReference type="SUPFAM" id="SSF46992">
    <property type="entry name" value="Ribosomal protein S20"/>
    <property type="match status" value="1"/>
</dbReference>
<comment type="similarity">
    <text evidence="2">Belongs to the bacterial ribosomal protein bS20 family.</text>
</comment>
<dbReference type="PANTHER" id="PTHR33398">
    <property type="entry name" value="30S RIBOSOMAL PROTEIN S20"/>
    <property type="match status" value="1"/>
</dbReference>
<dbReference type="GO" id="GO:0003735">
    <property type="term" value="F:structural constituent of ribosome"/>
    <property type="evidence" value="ECO:0007669"/>
    <property type="project" value="InterPro"/>
</dbReference>
<evidence type="ECO:0000256" key="1">
    <source>
        <dbReference type="ARBA" id="ARBA00003134"/>
    </source>
</evidence>
<dbReference type="Gene3D" id="1.20.58.110">
    <property type="entry name" value="Ribosomal protein S20"/>
    <property type="match status" value="1"/>
</dbReference>
<dbReference type="InterPro" id="IPR002583">
    <property type="entry name" value="Ribosomal_bS20"/>
</dbReference>
<dbReference type="GO" id="GO:0070181">
    <property type="term" value="F:small ribosomal subunit rRNA binding"/>
    <property type="evidence" value="ECO:0007669"/>
    <property type="project" value="TreeGrafter"/>
</dbReference>
<evidence type="ECO:0000256" key="4">
    <source>
        <dbReference type="ARBA" id="ARBA00022884"/>
    </source>
</evidence>
<dbReference type="NCBIfam" id="TIGR00029">
    <property type="entry name" value="S20"/>
    <property type="match status" value="1"/>
</dbReference>
<accession>A0A3B1BKP0</accession>
<dbReference type="Pfam" id="PF01649">
    <property type="entry name" value="Ribosomal_S20p"/>
    <property type="match status" value="1"/>
</dbReference>
<dbReference type="FunFam" id="1.20.58.110:FF:000001">
    <property type="entry name" value="30S ribosomal protein S20"/>
    <property type="match status" value="1"/>
</dbReference>
<evidence type="ECO:0000313" key="8">
    <source>
        <dbReference type="EMBL" id="VAX15111.1"/>
    </source>
</evidence>
<name>A0A3B1BKP0_9ZZZZ</name>
<dbReference type="GO" id="GO:0006412">
    <property type="term" value="P:translation"/>
    <property type="evidence" value="ECO:0007669"/>
    <property type="project" value="InterPro"/>
</dbReference>
<keyword evidence="5 8" id="KW-0689">Ribosomal protein</keyword>
<evidence type="ECO:0000256" key="3">
    <source>
        <dbReference type="ARBA" id="ARBA00022730"/>
    </source>
</evidence>
<gene>
    <name evidence="8" type="ORF">MNBD_NITROSPINAE03-1851</name>
</gene>
<evidence type="ECO:0000256" key="5">
    <source>
        <dbReference type="ARBA" id="ARBA00022980"/>
    </source>
</evidence>
<keyword evidence="4" id="KW-0694">RNA-binding</keyword>
<dbReference type="InterPro" id="IPR036510">
    <property type="entry name" value="Ribosomal_bS20_sf"/>
</dbReference>
<dbReference type="PANTHER" id="PTHR33398:SF1">
    <property type="entry name" value="SMALL RIBOSOMAL SUBUNIT PROTEIN BS20C"/>
    <property type="match status" value="1"/>
</dbReference>
<protein>
    <submittedName>
        <fullName evidence="8">SSU ribosomal protein S20p</fullName>
    </submittedName>
</protein>
<feature type="compositionally biased region" description="Basic residues" evidence="7">
    <location>
        <begin position="1"/>
        <end position="18"/>
    </location>
</feature>
<keyword evidence="3" id="KW-0699">rRNA-binding</keyword>
<dbReference type="EMBL" id="UOGB01000003">
    <property type="protein sequence ID" value="VAX15111.1"/>
    <property type="molecule type" value="Genomic_DNA"/>
</dbReference>
<proteinExistence type="inferred from homology"/>
<dbReference type="AlphaFoldDB" id="A0A3B1BKP0"/>
<dbReference type="GO" id="GO:0005829">
    <property type="term" value="C:cytosol"/>
    <property type="evidence" value="ECO:0007669"/>
    <property type="project" value="TreeGrafter"/>
</dbReference>
<dbReference type="HAMAP" id="MF_00500">
    <property type="entry name" value="Ribosomal_bS20"/>
    <property type="match status" value="1"/>
</dbReference>
<reference evidence="8" key="1">
    <citation type="submission" date="2018-06" db="EMBL/GenBank/DDBJ databases">
        <authorList>
            <person name="Zhirakovskaya E."/>
        </authorList>
    </citation>
    <scope>NUCLEOTIDE SEQUENCE</scope>
</reference>